<sequence length="193" mass="22386">MKKLLIPTFCLFHMVAIFWWTIPYSIGRMILIDNEHSPGVAKLLKEIMLDDYPNVSALLQKYIDATGSQQYWDFFASPNPELHQYLSVCGSVIAYPDQGIMACKDKPLFSNLDTNFERFGSGRSRLYRLTENLTKLEEPVLLEAFTRYYLQHRGKTADGPPVQLVLHQFELHPELKDLPKIGYRMDKIIWVSN</sequence>
<protein>
    <submittedName>
        <fullName evidence="2">Uncharacterized protein</fullName>
    </submittedName>
</protein>
<keyword evidence="1" id="KW-0812">Transmembrane</keyword>
<comment type="caution">
    <text evidence="2">The sequence shown here is derived from an EMBL/GenBank/DDBJ whole genome shotgun (WGS) entry which is preliminary data.</text>
</comment>
<evidence type="ECO:0000313" key="2">
    <source>
        <dbReference type="EMBL" id="ESS71719.1"/>
    </source>
</evidence>
<evidence type="ECO:0000256" key="1">
    <source>
        <dbReference type="SAM" id="Phobius"/>
    </source>
</evidence>
<name>V5BV20_9GAMM</name>
<dbReference type="STRING" id="1116472.MGMO_92c00210"/>
<dbReference type="RefSeq" id="WP_023495221.1">
    <property type="nucleotide sequence ID" value="NZ_AYLO01000088.1"/>
</dbReference>
<reference evidence="2 3" key="1">
    <citation type="journal article" date="2013" name="Genome Announc.">
        <title>Draft Genome Sequence of the Methanotrophic Gammaproteobacterium Methyloglobulus morosus DSM 22980 Strain KoM1.</title>
        <authorList>
            <person name="Poehlein A."/>
            <person name="Deutzmann J.S."/>
            <person name="Daniel R."/>
            <person name="Simeonova D.D."/>
        </authorList>
    </citation>
    <scope>NUCLEOTIDE SEQUENCE [LARGE SCALE GENOMIC DNA]</scope>
    <source>
        <strain evidence="2 3">KoM1</strain>
    </source>
</reference>
<feature type="transmembrane region" description="Helical" evidence="1">
    <location>
        <begin position="6"/>
        <end position="26"/>
    </location>
</feature>
<evidence type="ECO:0000313" key="3">
    <source>
        <dbReference type="Proteomes" id="UP000017842"/>
    </source>
</evidence>
<dbReference type="EMBL" id="AYLO01000088">
    <property type="protein sequence ID" value="ESS71719.1"/>
    <property type="molecule type" value="Genomic_DNA"/>
</dbReference>
<dbReference type="Proteomes" id="UP000017842">
    <property type="component" value="Unassembled WGS sequence"/>
</dbReference>
<keyword evidence="1" id="KW-1133">Transmembrane helix</keyword>
<keyword evidence="1" id="KW-0472">Membrane</keyword>
<accession>V5BV20</accession>
<keyword evidence="3" id="KW-1185">Reference proteome</keyword>
<dbReference type="AlphaFoldDB" id="V5BV20"/>
<gene>
    <name evidence="2" type="ORF">MGMO_92c00210</name>
</gene>
<proteinExistence type="predicted"/>
<organism evidence="2 3">
    <name type="scientific">Methyloglobulus morosus KoM1</name>
    <dbReference type="NCBI Taxonomy" id="1116472"/>
    <lineage>
        <taxon>Bacteria</taxon>
        <taxon>Pseudomonadati</taxon>
        <taxon>Pseudomonadota</taxon>
        <taxon>Gammaproteobacteria</taxon>
        <taxon>Methylococcales</taxon>
        <taxon>Methylococcaceae</taxon>
        <taxon>Methyloglobulus</taxon>
    </lineage>
</organism>